<dbReference type="InterPro" id="IPR018649">
    <property type="entry name" value="SHOCT"/>
</dbReference>
<organism evidence="4 5">
    <name type="scientific">Propioniciclava flava</name>
    <dbReference type="NCBI Taxonomy" id="2072026"/>
    <lineage>
        <taxon>Bacteria</taxon>
        <taxon>Bacillati</taxon>
        <taxon>Actinomycetota</taxon>
        <taxon>Actinomycetes</taxon>
        <taxon>Propionibacteriales</taxon>
        <taxon>Propionibacteriaceae</taxon>
        <taxon>Propioniciclava</taxon>
    </lineage>
</organism>
<keyword evidence="2" id="KW-0812">Transmembrane</keyword>
<proteinExistence type="predicted"/>
<keyword evidence="2" id="KW-1133">Transmembrane helix</keyword>
<evidence type="ECO:0000313" key="5">
    <source>
        <dbReference type="Proteomes" id="UP000290624"/>
    </source>
</evidence>
<dbReference type="Pfam" id="PF09851">
    <property type="entry name" value="SHOCT"/>
    <property type="match status" value="1"/>
</dbReference>
<gene>
    <name evidence="4" type="ORF">C1706_05865</name>
</gene>
<dbReference type="AlphaFoldDB" id="A0A4Q2EJ60"/>
<reference evidence="4 5" key="1">
    <citation type="submission" date="2018-01" db="EMBL/GenBank/DDBJ databases">
        <title>Lactibacter flavus gen. nov., sp. nov., a novel bacterium of the family Propionibacteriaceae isolated from raw milk and dairy products.</title>
        <authorList>
            <person name="Wenning M."/>
            <person name="Breitenwieser F."/>
            <person name="Huptas C."/>
            <person name="von Neubeck M."/>
            <person name="Busse H.-J."/>
            <person name="Scherer S."/>
        </authorList>
    </citation>
    <scope>NUCLEOTIDE SEQUENCE [LARGE SCALE GENOMIC DNA]</scope>
    <source>
        <strain evidence="4 5">VG341</strain>
    </source>
</reference>
<evidence type="ECO:0000256" key="2">
    <source>
        <dbReference type="SAM" id="Phobius"/>
    </source>
</evidence>
<dbReference type="Proteomes" id="UP000290624">
    <property type="component" value="Unassembled WGS sequence"/>
</dbReference>
<feature type="transmembrane region" description="Helical" evidence="2">
    <location>
        <begin position="27"/>
        <end position="47"/>
    </location>
</feature>
<keyword evidence="2" id="KW-0472">Membrane</keyword>
<name>A0A4Q2EJ60_9ACTN</name>
<comment type="caution">
    <text evidence="4">The sequence shown here is derived from an EMBL/GenBank/DDBJ whole genome shotgun (WGS) entry which is preliminary data.</text>
</comment>
<keyword evidence="5" id="KW-1185">Reference proteome</keyword>
<accession>A0A4Q2EJ60</accession>
<feature type="region of interest" description="Disordered" evidence="1">
    <location>
        <begin position="96"/>
        <end position="123"/>
    </location>
</feature>
<evidence type="ECO:0000313" key="4">
    <source>
        <dbReference type="EMBL" id="RXW32672.1"/>
    </source>
</evidence>
<feature type="compositionally biased region" description="Polar residues" evidence="1">
    <location>
        <begin position="108"/>
        <end position="117"/>
    </location>
</feature>
<sequence length="123" mass="13272">MVARLASRSMVDMTPTHIPLHMGGPGFFFLPMLIPLLLIGAALFLLLRKGRLGPVRFAPGARGRTFPAGRPFGSGYPTAEDEALARLAERLANGDITPEEYLERSSVLRRSTPTDPSAPSGKE</sequence>
<protein>
    <recommendedName>
        <fullName evidence="3">SHOCT domain-containing protein</fullName>
    </recommendedName>
</protein>
<feature type="domain" description="SHOCT" evidence="3">
    <location>
        <begin position="82"/>
        <end position="104"/>
    </location>
</feature>
<evidence type="ECO:0000259" key="3">
    <source>
        <dbReference type="Pfam" id="PF09851"/>
    </source>
</evidence>
<evidence type="ECO:0000256" key="1">
    <source>
        <dbReference type="SAM" id="MobiDB-lite"/>
    </source>
</evidence>
<dbReference type="EMBL" id="PPCV01000003">
    <property type="protein sequence ID" value="RXW32672.1"/>
    <property type="molecule type" value="Genomic_DNA"/>
</dbReference>